<keyword evidence="9" id="KW-0966">Cell projection</keyword>
<dbReference type="PANTHER" id="PTHR30033:SF1">
    <property type="entry name" value="FLAGELLAR HOOK-ASSOCIATED PROTEIN 1"/>
    <property type="match status" value="1"/>
</dbReference>
<comment type="caution">
    <text evidence="9">The sequence shown here is derived from an EMBL/GenBank/DDBJ whole genome shotgun (WGS) entry which is preliminary data.</text>
</comment>
<name>A0ABR7EAS2_9FIRM</name>
<organism evidence="9 10">
    <name type="scientific">Christensenella tenuis</name>
    <dbReference type="NCBI Taxonomy" id="2763033"/>
    <lineage>
        <taxon>Bacteria</taxon>
        <taxon>Bacillati</taxon>
        <taxon>Bacillota</taxon>
        <taxon>Clostridia</taxon>
        <taxon>Christensenellales</taxon>
        <taxon>Christensenellaceae</taxon>
        <taxon>Christensenella</taxon>
    </lineage>
</organism>
<evidence type="ECO:0000256" key="6">
    <source>
        <dbReference type="ARBA" id="ARBA00023143"/>
    </source>
</evidence>
<evidence type="ECO:0000259" key="8">
    <source>
        <dbReference type="Pfam" id="PF22638"/>
    </source>
</evidence>
<evidence type="ECO:0000313" key="10">
    <source>
        <dbReference type="Proteomes" id="UP000606889"/>
    </source>
</evidence>
<dbReference type="InterPro" id="IPR053927">
    <property type="entry name" value="FlgK_helical"/>
</dbReference>
<keyword evidence="10" id="KW-1185">Reference proteome</keyword>
<comment type="similarity">
    <text evidence="3">Belongs to the flagella basal body rod proteins family.</text>
</comment>
<evidence type="ECO:0000259" key="7">
    <source>
        <dbReference type="Pfam" id="PF06429"/>
    </source>
</evidence>
<evidence type="ECO:0000256" key="3">
    <source>
        <dbReference type="ARBA" id="ARBA00009677"/>
    </source>
</evidence>
<dbReference type="Pfam" id="PF22638">
    <property type="entry name" value="FlgK_D1"/>
    <property type="match status" value="1"/>
</dbReference>
<evidence type="ECO:0000313" key="9">
    <source>
        <dbReference type="EMBL" id="MBC5646763.1"/>
    </source>
</evidence>
<accession>A0ABR7EAS2</accession>
<keyword evidence="9" id="KW-0282">Flagellum</keyword>
<protein>
    <recommendedName>
        <fullName evidence="4">Flagellar hook-associated protein 1</fullName>
    </recommendedName>
</protein>
<evidence type="ECO:0000256" key="2">
    <source>
        <dbReference type="ARBA" id="ARBA00004613"/>
    </source>
</evidence>
<gene>
    <name evidence="9" type="primary">flgK</name>
    <name evidence="9" type="ORF">H8S18_00180</name>
</gene>
<sequence>MRSTFYGLEIAKTGLFISQNQLDVSGHNISNVDTKGYTRQRLSIASLPPAIGTSLIATDIKGTSGRGVTTICVEQIRNPFLDYQFRKENSVTSKWQTKEQYFEYVEALFNNELDAIETSTGISAIFSDFYDALYELQEQPEDKAIRLNVQQKAIVMTDTLNNYFNDLVGQQDTLNESVRITVDEINSIAREIAQLNEQIYGFELSGAKANDLRDQRNALLDTLSGLIDIETFEDTNGQLIVQVDGKNLVRHADYKQMATVDDIENPIEGGQKLYGVYWEDSQGNPTTSTVGITGGSLKGYMDIRDGNSKTSIGIPYVIDQLNGLCQKIAADMNEIHEKGYTIPNGDNGESKTGIDFFHVPVDENGEKDYSKITAQNFRISDDIMNDVYNIAASDMKVSADGSENEQKGNGRIALEMCGLINKKNESGNDDSIDGYYKNILNNISVEMDHIHSTYQGQAVMVNHLEQQRRSISDVSLDEEMTDVIRFGHAYNAASRVISAIDEELDNLINKMGLVGRA</sequence>
<feature type="domain" description="Flagellar hook-associated protein FlgK helical" evidence="8">
    <location>
        <begin position="117"/>
        <end position="349"/>
    </location>
</feature>
<keyword evidence="5" id="KW-0964">Secreted</keyword>
<keyword evidence="9" id="KW-0969">Cilium</keyword>
<dbReference type="NCBIfam" id="TIGR02492">
    <property type="entry name" value="flgK_ends"/>
    <property type="match status" value="1"/>
</dbReference>
<dbReference type="EMBL" id="JACOON010000001">
    <property type="protein sequence ID" value="MBC5646763.1"/>
    <property type="molecule type" value="Genomic_DNA"/>
</dbReference>
<comment type="subcellular location">
    <subcellularLocation>
        <location evidence="1">Bacterial flagellum</location>
    </subcellularLocation>
    <subcellularLocation>
        <location evidence="2">Secreted</location>
    </subcellularLocation>
</comment>
<dbReference type="InterPro" id="IPR010930">
    <property type="entry name" value="Flg_bb/hook_C_dom"/>
</dbReference>
<dbReference type="RefSeq" id="WP_186856309.1">
    <property type="nucleotide sequence ID" value="NZ_JACOON010000001.1"/>
</dbReference>
<dbReference type="Pfam" id="PF06429">
    <property type="entry name" value="Flg_bbr_C"/>
    <property type="match status" value="1"/>
</dbReference>
<feature type="domain" description="Flagellar basal-body/hook protein C-terminal" evidence="7">
    <location>
        <begin position="470"/>
        <end position="509"/>
    </location>
</feature>
<dbReference type="SUPFAM" id="SSF64518">
    <property type="entry name" value="Phase 1 flagellin"/>
    <property type="match status" value="1"/>
</dbReference>
<evidence type="ECO:0000256" key="5">
    <source>
        <dbReference type="ARBA" id="ARBA00022525"/>
    </source>
</evidence>
<dbReference type="InterPro" id="IPR002371">
    <property type="entry name" value="FlgK"/>
</dbReference>
<reference evidence="9 10" key="1">
    <citation type="submission" date="2020-08" db="EMBL/GenBank/DDBJ databases">
        <title>Genome public.</title>
        <authorList>
            <person name="Liu C."/>
            <person name="Sun Q."/>
        </authorList>
    </citation>
    <scope>NUCLEOTIDE SEQUENCE [LARGE SCALE GENOMIC DNA]</scope>
    <source>
        <strain evidence="9 10">NSJ-35</strain>
    </source>
</reference>
<proteinExistence type="inferred from homology"/>
<dbReference type="PANTHER" id="PTHR30033">
    <property type="entry name" value="FLAGELLAR HOOK-ASSOCIATED PROTEIN 1"/>
    <property type="match status" value="1"/>
</dbReference>
<keyword evidence="6" id="KW-0975">Bacterial flagellum</keyword>
<dbReference type="Proteomes" id="UP000606889">
    <property type="component" value="Unassembled WGS sequence"/>
</dbReference>
<evidence type="ECO:0000256" key="4">
    <source>
        <dbReference type="ARBA" id="ARBA00016244"/>
    </source>
</evidence>
<evidence type="ECO:0000256" key="1">
    <source>
        <dbReference type="ARBA" id="ARBA00004365"/>
    </source>
</evidence>